<dbReference type="GO" id="GO:0003677">
    <property type="term" value="F:DNA binding"/>
    <property type="evidence" value="ECO:0007669"/>
    <property type="project" value="InterPro"/>
</dbReference>
<evidence type="ECO:0000259" key="1">
    <source>
        <dbReference type="Pfam" id="PF13411"/>
    </source>
</evidence>
<dbReference type="Gene3D" id="1.10.1660.10">
    <property type="match status" value="1"/>
</dbReference>
<dbReference type="STRING" id="84022.CACET_c26750"/>
<dbReference type="PATRIC" id="fig|84022.6.peg.2711"/>
<feature type="domain" description="HTH merR-type" evidence="1">
    <location>
        <begin position="1"/>
        <end position="34"/>
    </location>
</feature>
<evidence type="ECO:0000313" key="3">
    <source>
        <dbReference type="Proteomes" id="UP000035704"/>
    </source>
</evidence>
<dbReference type="InterPro" id="IPR000551">
    <property type="entry name" value="MerR-type_HTH_dom"/>
</dbReference>
<dbReference type="EMBL" id="CP009687">
    <property type="protein sequence ID" value="AKL96120.1"/>
    <property type="molecule type" value="Genomic_DNA"/>
</dbReference>
<reference evidence="2 3" key="1">
    <citation type="submission" date="2014-10" db="EMBL/GenBank/DDBJ databases">
        <title>Genome sequence of Clostridium aceticum DSM 1496.</title>
        <authorList>
            <person name="Poehlein A."/>
            <person name="Schiel-Bengelsdorf B."/>
            <person name="Gottschalk G."/>
            <person name="Duerre P."/>
            <person name="Daniel R."/>
        </authorList>
    </citation>
    <scope>NUCLEOTIDE SEQUENCE [LARGE SCALE GENOMIC DNA]</scope>
    <source>
        <strain evidence="2 3">DSM 1496</strain>
    </source>
</reference>
<dbReference type="OrthoDB" id="9791488at2"/>
<dbReference type="Proteomes" id="UP000035704">
    <property type="component" value="Chromosome"/>
</dbReference>
<gene>
    <name evidence="2" type="ORF">CACET_c26750</name>
</gene>
<dbReference type="RefSeq" id="WP_144414774.1">
    <property type="nucleotide sequence ID" value="NZ_CP009687.1"/>
</dbReference>
<dbReference type="AlphaFoldDB" id="A0A0G3WE44"/>
<accession>A0A0G3WE44</accession>
<dbReference type="KEGG" id="cace:CACET_c26750"/>
<dbReference type="Pfam" id="PF13411">
    <property type="entry name" value="MerR_1"/>
    <property type="match status" value="1"/>
</dbReference>
<keyword evidence="3" id="KW-1185">Reference proteome</keyword>
<protein>
    <submittedName>
        <fullName evidence="2">MerR HTH family regulatory protein</fullName>
    </submittedName>
</protein>
<dbReference type="GO" id="GO:0006355">
    <property type="term" value="P:regulation of DNA-templated transcription"/>
    <property type="evidence" value="ECO:0007669"/>
    <property type="project" value="InterPro"/>
</dbReference>
<sequence length="42" mass="4865">MLINEISKITELTKKAIEYYVEKELISPSILEKGDKGTRLLR</sequence>
<organism evidence="2 3">
    <name type="scientific">Clostridium aceticum</name>
    <dbReference type="NCBI Taxonomy" id="84022"/>
    <lineage>
        <taxon>Bacteria</taxon>
        <taxon>Bacillati</taxon>
        <taxon>Bacillota</taxon>
        <taxon>Clostridia</taxon>
        <taxon>Eubacteriales</taxon>
        <taxon>Clostridiaceae</taxon>
        <taxon>Clostridium</taxon>
    </lineage>
</organism>
<name>A0A0G3WE44_9CLOT</name>
<evidence type="ECO:0000313" key="2">
    <source>
        <dbReference type="EMBL" id="AKL96120.1"/>
    </source>
</evidence>
<proteinExistence type="predicted"/>